<feature type="compositionally biased region" description="Polar residues" evidence="1">
    <location>
        <begin position="1"/>
        <end position="11"/>
    </location>
</feature>
<protein>
    <submittedName>
        <fullName evidence="2">Uncharacterized protein</fullName>
    </submittedName>
</protein>
<dbReference type="AlphaFoldDB" id="A0A9P7Z2A2"/>
<feature type="compositionally biased region" description="Basic and acidic residues" evidence="1">
    <location>
        <begin position="250"/>
        <end position="267"/>
    </location>
</feature>
<feature type="region of interest" description="Disordered" evidence="1">
    <location>
        <begin position="1"/>
        <end position="34"/>
    </location>
</feature>
<evidence type="ECO:0000313" key="2">
    <source>
        <dbReference type="EMBL" id="KAG9243603.1"/>
    </source>
</evidence>
<sequence>MQQTSIHNSLGNPIARVASSQQPGETSESAAGSYFAHDTMRWGKALSGDAETCPTEANERSNAGSISTAEEILAINRSLTKLPSQSTSPPRSLSRNDSGGMLVPSFNHIWTENEHAPPGAPATPISHREFPSMSIKRESQSTLAALPTYSYLGFRGLDMQKARDLQESMAQVPVHFIFEDVQAVLILRSMRTNPRDSIYLPEAPRYSKSDLDDTEDDVVEEFDPVDRKRKRKRNAIEDVENRRKKRTSRVGREIIDTTKLAESRKRA</sequence>
<feature type="region of interest" description="Disordered" evidence="1">
    <location>
        <begin position="79"/>
        <end position="99"/>
    </location>
</feature>
<accession>A0A9P7Z2A2</accession>
<reference evidence="2" key="1">
    <citation type="journal article" date="2021" name="IMA Fungus">
        <title>Genomic characterization of three marine fungi, including Emericellopsis atlantica sp. nov. with signatures of a generalist lifestyle and marine biomass degradation.</title>
        <authorList>
            <person name="Hagestad O.C."/>
            <person name="Hou L."/>
            <person name="Andersen J.H."/>
            <person name="Hansen E.H."/>
            <person name="Altermark B."/>
            <person name="Li C."/>
            <person name="Kuhnert E."/>
            <person name="Cox R.J."/>
            <person name="Crous P.W."/>
            <person name="Spatafora J.W."/>
            <person name="Lail K."/>
            <person name="Amirebrahimi M."/>
            <person name="Lipzen A."/>
            <person name="Pangilinan J."/>
            <person name="Andreopoulos W."/>
            <person name="Hayes R.D."/>
            <person name="Ng V."/>
            <person name="Grigoriev I.V."/>
            <person name="Jackson S.A."/>
            <person name="Sutton T.D.S."/>
            <person name="Dobson A.D.W."/>
            <person name="Rama T."/>
        </authorList>
    </citation>
    <scope>NUCLEOTIDE SEQUENCE</scope>
    <source>
        <strain evidence="2">TRa3180A</strain>
    </source>
</reference>
<feature type="region of interest" description="Disordered" evidence="1">
    <location>
        <begin position="207"/>
        <end position="267"/>
    </location>
</feature>
<dbReference type="Proteomes" id="UP000887226">
    <property type="component" value="Unassembled WGS sequence"/>
</dbReference>
<feature type="compositionally biased region" description="Polar residues" evidence="1">
    <location>
        <begin position="79"/>
        <end position="97"/>
    </location>
</feature>
<name>A0A9P7Z2A2_9HELO</name>
<gene>
    <name evidence="2" type="ORF">BJ878DRAFT_543113</name>
</gene>
<organism evidence="2 3">
    <name type="scientific">Calycina marina</name>
    <dbReference type="NCBI Taxonomy" id="1763456"/>
    <lineage>
        <taxon>Eukaryota</taxon>
        <taxon>Fungi</taxon>
        <taxon>Dikarya</taxon>
        <taxon>Ascomycota</taxon>
        <taxon>Pezizomycotina</taxon>
        <taxon>Leotiomycetes</taxon>
        <taxon>Helotiales</taxon>
        <taxon>Pezizellaceae</taxon>
        <taxon>Calycina</taxon>
    </lineage>
</organism>
<feature type="compositionally biased region" description="Polar residues" evidence="1">
    <location>
        <begin position="18"/>
        <end position="30"/>
    </location>
</feature>
<keyword evidence="3" id="KW-1185">Reference proteome</keyword>
<feature type="compositionally biased region" description="Acidic residues" evidence="1">
    <location>
        <begin position="212"/>
        <end position="223"/>
    </location>
</feature>
<proteinExistence type="predicted"/>
<dbReference type="EMBL" id="MU253965">
    <property type="protein sequence ID" value="KAG9243603.1"/>
    <property type="molecule type" value="Genomic_DNA"/>
</dbReference>
<comment type="caution">
    <text evidence="2">The sequence shown here is derived from an EMBL/GenBank/DDBJ whole genome shotgun (WGS) entry which is preliminary data.</text>
</comment>
<evidence type="ECO:0000313" key="3">
    <source>
        <dbReference type="Proteomes" id="UP000887226"/>
    </source>
</evidence>
<evidence type="ECO:0000256" key="1">
    <source>
        <dbReference type="SAM" id="MobiDB-lite"/>
    </source>
</evidence>